<evidence type="ECO:0000256" key="8">
    <source>
        <dbReference type="ARBA" id="ARBA00076042"/>
    </source>
</evidence>
<keyword evidence="3" id="KW-0809">Transit peptide</keyword>
<keyword evidence="6" id="KW-0687">Ribonucleoprotein</keyword>
<proteinExistence type="inferred from homology"/>
<dbReference type="EnsemblMetazoa" id="HelroT154121">
    <property type="protein sequence ID" value="HelroP154121"/>
    <property type="gene ID" value="HelroG154121"/>
</dbReference>
<protein>
    <recommendedName>
        <fullName evidence="7">Small ribosomal subunit protein uS9m</fullName>
    </recommendedName>
    <alternativeName>
        <fullName evidence="8">28S ribosomal protein S9, mitochondrial</fullName>
    </alternativeName>
</protein>
<dbReference type="OrthoDB" id="10254627at2759"/>
<dbReference type="FunCoup" id="T1ELD8">
    <property type="interactions" value="749"/>
</dbReference>
<evidence type="ECO:0000256" key="5">
    <source>
        <dbReference type="ARBA" id="ARBA00023128"/>
    </source>
</evidence>
<reference evidence="11" key="3">
    <citation type="submission" date="2015-06" db="UniProtKB">
        <authorList>
            <consortium name="EnsemblMetazoa"/>
        </authorList>
    </citation>
    <scope>IDENTIFICATION</scope>
</reference>
<dbReference type="EMBL" id="AMQM01000890">
    <property type="status" value="NOT_ANNOTATED_CDS"/>
    <property type="molecule type" value="Genomic_DNA"/>
</dbReference>
<dbReference type="EMBL" id="KB096742">
    <property type="protein sequence ID" value="ESO02460.1"/>
    <property type="molecule type" value="Genomic_DNA"/>
</dbReference>
<dbReference type="Pfam" id="PF00380">
    <property type="entry name" value="Ribosomal_S9"/>
    <property type="match status" value="1"/>
</dbReference>
<dbReference type="GeneID" id="20197388"/>
<dbReference type="OMA" id="HHFLFYT"/>
<keyword evidence="12" id="KW-1185">Reference proteome</keyword>
<evidence type="ECO:0000256" key="9">
    <source>
        <dbReference type="SAM" id="MobiDB-lite"/>
    </source>
</evidence>
<dbReference type="Proteomes" id="UP000015101">
    <property type="component" value="Unassembled WGS sequence"/>
</dbReference>
<keyword evidence="5" id="KW-0496">Mitochondrion</keyword>
<dbReference type="SUPFAM" id="SSF54211">
    <property type="entry name" value="Ribosomal protein S5 domain 2-like"/>
    <property type="match status" value="1"/>
</dbReference>
<comment type="similarity">
    <text evidence="2">Belongs to the universal ribosomal protein uS9 family.</text>
</comment>
<organism evidence="11 12">
    <name type="scientific">Helobdella robusta</name>
    <name type="common">Californian leech</name>
    <dbReference type="NCBI Taxonomy" id="6412"/>
    <lineage>
        <taxon>Eukaryota</taxon>
        <taxon>Metazoa</taxon>
        <taxon>Spiralia</taxon>
        <taxon>Lophotrochozoa</taxon>
        <taxon>Annelida</taxon>
        <taxon>Clitellata</taxon>
        <taxon>Hirudinea</taxon>
        <taxon>Rhynchobdellida</taxon>
        <taxon>Glossiphoniidae</taxon>
        <taxon>Helobdella</taxon>
    </lineage>
</organism>
<name>T1ELD8_HELRO</name>
<evidence type="ECO:0000313" key="12">
    <source>
        <dbReference type="Proteomes" id="UP000015101"/>
    </source>
</evidence>
<dbReference type="STRING" id="6412.T1ELD8"/>
<evidence type="ECO:0000256" key="1">
    <source>
        <dbReference type="ARBA" id="ARBA00004173"/>
    </source>
</evidence>
<reference evidence="12" key="1">
    <citation type="submission" date="2012-12" db="EMBL/GenBank/DDBJ databases">
        <authorList>
            <person name="Hellsten U."/>
            <person name="Grimwood J."/>
            <person name="Chapman J.A."/>
            <person name="Shapiro H."/>
            <person name="Aerts A."/>
            <person name="Otillar R.P."/>
            <person name="Terry A.Y."/>
            <person name="Boore J.L."/>
            <person name="Simakov O."/>
            <person name="Marletaz F."/>
            <person name="Cho S.-J."/>
            <person name="Edsinger-Gonzales E."/>
            <person name="Havlak P."/>
            <person name="Kuo D.-H."/>
            <person name="Larsson T."/>
            <person name="Lv J."/>
            <person name="Arendt D."/>
            <person name="Savage R."/>
            <person name="Osoegawa K."/>
            <person name="de Jong P."/>
            <person name="Lindberg D.R."/>
            <person name="Seaver E.C."/>
            <person name="Weisblat D.A."/>
            <person name="Putnam N.H."/>
            <person name="Grigoriev I.V."/>
            <person name="Rokhsar D.S."/>
        </authorList>
    </citation>
    <scope>NUCLEOTIDE SEQUENCE</scope>
</reference>
<dbReference type="PANTHER" id="PTHR21569:SF1">
    <property type="entry name" value="SMALL RIBOSOMAL SUBUNIT PROTEIN US9M"/>
    <property type="match status" value="1"/>
</dbReference>
<gene>
    <name evidence="11" type="primary">20197388</name>
    <name evidence="10" type="ORF">HELRODRAFT_154121</name>
</gene>
<dbReference type="InParanoid" id="T1ELD8"/>
<reference evidence="10 12" key="2">
    <citation type="journal article" date="2013" name="Nature">
        <title>Insights into bilaterian evolution from three spiralian genomes.</title>
        <authorList>
            <person name="Simakov O."/>
            <person name="Marletaz F."/>
            <person name="Cho S.J."/>
            <person name="Edsinger-Gonzales E."/>
            <person name="Havlak P."/>
            <person name="Hellsten U."/>
            <person name="Kuo D.H."/>
            <person name="Larsson T."/>
            <person name="Lv J."/>
            <person name="Arendt D."/>
            <person name="Savage R."/>
            <person name="Osoegawa K."/>
            <person name="de Jong P."/>
            <person name="Grimwood J."/>
            <person name="Chapman J.A."/>
            <person name="Shapiro H."/>
            <person name="Aerts A."/>
            <person name="Otillar R.P."/>
            <person name="Terry A.Y."/>
            <person name="Boore J.L."/>
            <person name="Grigoriev I.V."/>
            <person name="Lindberg D.R."/>
            <person name="Seaver E.C."/>
            <person name="Weisblat D.A."/>
            <person name="Putnam N.H."/>
            <person name="Rokhsar D.S."/>
        </authorList>
    </citation>
    <scope>NUCLEOTIDE SEQUENCE</scope>
</reference>
<dbReference type="InterPro" id="IPR000754">
    <property type="entry name" value="Ribosomal_uS9"/>
</dbReference>
<dbReference type="PANTHER" id="PTHR21569">
    <property type="entry name" value="RIBOSOMAL PROTEIN S9"/>
    <property type="match status" value="1"/>
</dbReference>
<dbReference type="RefSeq" id="XP_009019868.1">
    <property type="nucleotide sequence ID" value="XM_009021620.1"/>
</dbReference>
<dbReference type="GO" id="GO:0003735">
    <property type="term" value="F:structural constituent of ribosome"/>
    <property type="evidence" value="ECO:0000318"/>
    <property type="project" value="GO_Central"/>
</dbReference>
<accession>T1ELD8</accession>
<sequence>MRMYLERAQAHNAFMSEEIAEFEMGRRHLANIMGLDPENITQDDIDKAIEYLLPSGLFVKKARPMLKHPLEILPKQKAAQFGLDGRPYSSFFYTGKPTYVECLHNLSLKLVELKKYEGDRITLGVKFDQSQQLKLTGSQWYDHNTMEDKFSEKLSEQEYNVLISTLEHLSKLPYSYMERVLIFQYRLDLKRQNLMLNLEKKAVQYDAKGKGFHEDEGKRKTAMAKVRLYEKGTGIVTVNGRPFLDFFPRLADREQVLFPLQLTDKLCKVDIEATVEHGGTSGQAGAIRLALSKCLIQMVPSGMVEKLRLAGLLTHDPRRLERQKPGQQGARRKYTWEKR</sequence>
<dbReference type="InterPro" id="IPR014721">
    <property type="entry name" value="Ribsml_uS5_D2-typ_fold_subgr"/>
</dbReference>
<dbReference type="GO" id="GO:0005763">
    <property type="term" value="C:mitochondrial small ribosomal subunit"/>
    <property type="evidence" value="ECO:0000318"/>
    <property type="project" value="GO_Central"/>
</dbReference>
<evidence type="ECO:0000313" key="10">
    <source>
        <dbReference type="EMBL" id="ESO02460.1"/>
    </source>
</evidence>
<dbReference type="AlphaFoldDB" id="T1ELD8"/>
<evidence type="ECO:0000256" key="6">
    <source>
        <dbReference type="ARBA" id="ARBA00023274"/>
    </source>
</evidence>
<keyword evidence="4" id="KW-0689">Ribosomal protein</keyword>
<dbReference type="CTD" id="20197388"/>
<dbReference type="GO" id="GO:0005743">
    <property type="term" value="C:mitochondrial inner membrane"/>
    <property type="evidence" value="ECO:0007669"/>
    <property type="project" value="UniProtKB-ARBA"/>
</dbReference>
<dbReference type="HOGENOM" id="CLU_060546_1_0_1"/>
<dbReference type="FunFam" id="3.30.230.10:FF:000035">
    <property type="entry name" value="28S ribosomal protein S9, mitochondrial"/>
    <property type="match status" value="1"/>
</dbReference>
<feature type="region of interest" description="Disordered" evidence="9">
    <location>
        <begin position="318"/>
        <end position="339"/>
    </location>
</feature>
<dbReference type="GO" id="GO:0006412">
    <property type="term" value="P:translation"/>
    <property type="evidence" value="ECO:0007669"/>
    <property type="project" value="InterPro"/>
</dbReference>
<dbReference type="GO" id="GO:0003723">
    <property type="term" value="F:RNA binding"/>
    <property type="evidence" value="ECO:0000318"/>
    <property type="project" value="GO_Central"/>
</dbReference>
<evidence type="ECO:0000313" key="11">
    <source>
        <dbReference type="EnsemblMetazoa" id="HelroP154121"/>
    </source>
</evidence>
<evidence type="ECO:0000256" key="3">
    <source>
        <dbReference type="ARBA" id="ARBA00022946"/>
    </source>
</evidence>
<evidence type="ECO:0000256" key="4">
    <source>
        <dbReference type="ARBA" id="ARBA00022980"/>
    </source>
</evidence>
<evidence type="ECO:0000256" key="2">
    <source>
        <dbReference type="ARBA" id="ARBA00005251"/>
    </source>
</evidence>
<comment type="subcellular location">
    <subcellularLocation>
        <location evidence="1">Mitochondrion</location>
    </subcellularLocation>
</comment>
<dbReference type="InterPro" id="IPR020568">
    <property type="entry name" value="Ribosomal_Su5_D2-typ_SF"/>
</dbReference>
<dbReference type="eggNOG" id="KOG1697">
    <property type="taxonomic scope" value="Eukaryota"/>
</dbReference>
<dbReference type="KEGG" id="hro:HELRODRAFT_154121"/>
<evidence type="ECO:0000256" key="7">
    <source>
        <dbReference type="ARBA" id="ARBA00039318"/>
    </source>
</evidence>
<dbReference type="Gene3D" id="3.30.230.10">
    <property type="match status" value="1"/>
</dbReference>